<sequence length="240" mass="26202">MRAFPRIGITPDINDVPAPETEYVVRKNYADAVVLAGGLPLFLPYTEEVTPYLDILDGLVITGGMFDVDPALYGQAARNQYVMKPPRTSFEKKLIEGALQRKIPVLGICNGMQLLAVCLGGQLVQDILTEIASPLEHKPDQPADTDHHSINIVGRSERLELPFAATFATNSVHHRSVMPADTYRTIATTSDGVVEAIEKLTDGFAVGVQWHPEYGVSPADALVWDGFLLAANEYSLTRAQ</sequence>
<evidence type="ECO:0000313" key="1">
    <source>
        <dbReference type="EMBL" id="NHT77616.1"/>
    </source>
</evidence>
<dbReference type="GO" id="GO:0033969">
    <property type="term" value="F:gamma-glutamyl-gamma-aminobutyrate hydrolase activity"/>
    <property type="evidence" value="ECO:0007669"/>
    <property type="project" value="TreeGrafter"/>
</dbReference>
<organism evidence="1 2">
    <name type="scientific">Ferranicluibacter rubi</name>
    <dbReference type="NCBI Taxonomy" id="2715133"/>
    <lineage>
        <taxon>Bacteria</taxon>
        <taxon>Pseudomonadati</taxon>
        <taxon>Pseudomonadota</taxon>
        <taxon>Alphaproteobacteria</taxon>
        <taxon>Hyphomicrobiales</taxon>
        <taxon>Rhizobiaceae</taxon>
        <taxon>Ferranicluibacter</taxon>
    </lineage>
</organism>
<dbReference type="EMBL" id="JAANCM010000010">
    <property type="protein sequence ID" value="NHT77616.1"/>
    <property type="molecule type" value="Genomic_DNA"/>
</dbReference>
<dbReference type="Gene3D" id="3.40.50.880">
    <property type="match status" value="1"/>
</dbReference>
<dbReference type="CDD" id="cd01745">
    <property type="entry name" value="GATase1_2"/>
    <property type="match status" value="1"/>
</dbReference>
<dbReference type="Proteomes" id="UP001155840">
    <property type="component" value="Unassembled WGS sequence"/>
</dbReference>
<dbReference type="InterPro" id="IPR011697">
    <property type="entry name" value="Peptidase_C26"/>
</dbReference>
<dbReference type="GO" id="GO:0006598">
    <property type="term" value="P:polyamine catabolic process"/>
    <property type="evidence" value="ECO:0007669"/>
    <property type="project" value="TreeGrafter"/>
</dbReference>
<dbReference type="PANTHER" id="PTHR43235">
    <property type="entry name" value="GLUTAMINE AMIDOTRANSFERASE PB2B2.05-RELATED"/>
    <property type="match status" value="1"/>
</dbReference>
<keyword evidence="1" id="KW-0378">Hydrolase</keyword>
<dbReference type="RefSeq" id="WP_167130178.1">
    <property type="nucleotide sequence ID" value="NZ_JAANCM010000010.1"/>
</dbReference>
<comment type="caution">
    <text evidence="1">The sequence shown here is derived from an EMBL/GenBank/DDBJ whole genome shotgun (WGS) entry which is preliminary data.</text>
</comment>
<dbReference type="GO" id="GO:0005829">
    <property type="term" value="C:cytosol"/>
    <property type="evidence" value="ECO:0007669"/>
    <property type="project" value="TreeGrafter"/>
</dbReference>
<evidence type="ECO:0000313" key="2">
    <source>
        <dbReference type="Proteomes" id="UP001155840"/>
    </source>
</evidence>
<keyword evidence="2" id="KW-1185">Reference proteome</keyword>
<name>A0AA44CDL8_9HYPH</name>
<gene>
    <name evidence="1" type="ORF">G8E10_18050</name>
</gene>
<protein>
    <submittedName>
        <fullName evidence="1">Gamma-glutamyl-gamma-aminobutyrate hydrolase family protein</fullName>
    </submittedName>
</protein>
<accession>A0AA44CDL8</accession>
<dbReference type="AlphaFoldDB" id="A0AA44CDL8"/>
<dbReference type="SUPFAM" id="SSF52317">
    <property type="entry name" value="Class I glutamine amidotransferase-like"/>
    <property type="match status" value="1"/>
</dbReference>
<dbReference type="InterPro" id="IPR044668">
    <property type="entry name" value="PuuD-like"/>
</dbReference>
<dbReference type="PROSITE" id="PS51273">
    <property type="entry name" value="GATASE_TYPE_1"/>
    <property type="match status" value="1"/>
</dbReference>
<reference evidence="1" key="1">
    <citation type="submission" date="2020-03" db="EMBL/GenBank/DDBJ databases">
        <title>Ferranicluibacter endophyticum gen. nov., sp. nov., a new genus isolated from Rubus ulmifolius Schott. stem.</title>
        <authorList>
            <person name="Roca-Couso R."/>
            <person name="Flores-Felix J.D."/>
            <person name="Igual J.M."/>
            <person name="Rivas R."/>
        </authorList>
    </citation>
    <scope>NUCLEOTIDE SEQUENCE</scope>
    <source>
        <strain evidence="1">CRRU44</strain>
    </source>
</reference>
<dbReference type="Pfam" id="PF07722">
    <property type="entry name" value="Peptidase_C26"/>
    <property type="match status" value="1"/>
</dbReference>
<proteinExistence type="predicted"/>
<dbReference type="PANTHER" id="PTHR43235:SF1">
    <property type="entry name" value="GLUTAMINE AMIDOTRANSFERASE PB2B2.05-RELATED"/>
    <property type="match status" value="1"/>
</dbReference>
<dbReference type="InterPro" id="IPR029062">
    <property type="entry name" value="Class_I_gatase-like"/>
</dbReference>